<evidence type="ECO:0000256" key="1">
    <source>
        <dbReference type="ARBA" id="ARBA00022737"/>
    </source>
</evidence>
<dbReference type="PANTHER" id="PTHR10039:SF15">
    <property type="entry name" value="NACHT DOMAIN-CONTAINING PROTEIN"/>
    <property type="match status" value="1"/>
</dbReference>
<dbReference type="Pfam" id="PF24883">
    <property type="entry name" value="NPHP3_N"/>
    <property type="match status" value="1"/>
</dbReference>
<feature type="non-terminal residue" evidence="3">
    <location>
        <position position="1"/>
    </location>
</feature>
<accession>A0A6A5ULK2</accession>
<dbReference type="InterPro" id="IPR056884">
    <property type="entry name" value="NPHP3-like_N"/>
</dbReference>
<evidence type="ECO:0000313" key="4">
    <source>
        <dbReference type="Proteomes" id="UP000800036"/>
    </source>
</evidence>
<dbReference type="Proteomes" id="UP000800036">
    <property type="component" value="Unassembled WGS sequence"/>
</dbReference>
<proteinExistence type="predicted"/>
<reference evidence="3" key="1">
    <citation type="journal article" date="2020" name="Stud. Mycol.">
        <title>101 Dothideomycetes genomes: a test case for predicting lifestyles and emergence of pathogens.</title>
        <authorList>
            <person name="Haridas S."/>
            <person name="Albert R."/>
            <person name="Binder M."/>
            <person name="Bloem J."/>
            <person name="Labutti K."/>
            <person name="Salamov A."/>
            <person name="Andreopoulos B."/>
            <person name="Baker S."/>
            <person name="Barry K."/>
            <person name="Bills G."/>
            <person name="Bluhm B."/>
            <person name="Cannon C."/>
            <person name="Castanera R."/>
            <person name="Culley D."/>
            <person name="Daum C."/>
            <person name="Ezra D."/>
            <person name="Gonzalez J."/>
            <person name="Henrissat B."/>
            <person name="Kuo A."/>
            <person name="Liang C."/>
            <person name="Lipzen A."/>
            <person name="Lutzoni F."/>
            <person name="Magnuson J."/>
            <person name="Mondo S."/>
            <person name="Nolan M."/>
            <person name="Ohm R."/>
            <person name="Pangilinan J."/>
            <person name="Park H.-J."/>
            <person name="Ramirez L."/>
            <person name="Alfaro M."/>
            <person name="Sun H."/>
            <person name="Tritt A."/>
            <person name="Yoshinaga Y."/>
            <person name="Zwiers L.-H."/>
            <person name="Turgeon B."/>
            <person name="Goodwin S."/>
            <person name="Spatafora J."/>
            <person name="Crous P."/>
            <person name="Grigoriev I."/>
        </authorList>
    </citation>
    <scope>NUCLEOTIDE SEQUENCE</scope>
    <source>
        <strain evidence="3">CBS 107.79</strain>
    </source>
</reference>
<feature type="domain" description="Nephrocystin 3-like N-terminal" evidence="2">
    <location>
        <begin position="2"/>
        <end position="79"/>
    </location>
</feature>
<dbReference type="InterPro" id="IPR027417">
    <property type="entry name" value="P-loop_NTPase"/>
</dbReference>
<evidence type="ECO:0000259" key="2">
    <source>
        <dbReference type="Pfam" id="PF24883"/>
    </source>
</evidence>
<keyword evidence="4" id="KW-1185">Reference proteome</keyword>
<dbReference type="OrthoDB" id="20872at2759"/>
<organism evidence="3 4">
    <name type="scientific">Bimuria novae-zelandiae CBS 107.79</name>
    <dbReference type="NCBI Taxonomy" id="1447943"/>
    <lineage>
        <taxon>Eukaryota</taxon>
        <taxon>Fungi</taxon>
        <taxon>Dikarya</taxon>
        <taxon>Ascomycota</taxon>
        <taxon>Pezizomycotina</taxon>
        <taxon>Dothideomycetes</taxon>
        <taxon>Pleosporomycetidae</taxon>
        <taxon>Pleosporales</taxon>
        <taxon>Massarineae</taxon>
        <taxon>Didymosphaeriaceae</taxon>
        <taxon>Bimuria</taxon>
    </lineage>
</organism>
<gene>
    <name evidence="3" type="ORF">BU23DRAFT_491814</name>
</gene>
<name>A0A6A5ULK2_9PLEO</name>
<protein>
    <recommendedName>
        <fullName evidence="2">Nephrocystin 3-like N-terminal domain-containing protein</fullName>
    </recommendedName>
</protein>
<dbReference type="Gene3D" id="3.40.50.300">
    <property type="entry name" value="P-loop containing nucleotide triphosphate hydrolases"/>
    <property type="match status" value="1"/>
</dbReference>
<dbReference type="AlphaFoldDB" id="A0A6A5ULK2"/>
<sequence>QGTGQWFLNAPEFARWLGVPKGTLFCPGIPGAGKTMVAVIAINHLLNSAQSSSVRATYVYYNYKTQEEQDASSMLAAIVK</sequence>
<evidence type="ECO:0000313" key="3">
    <source>
        <dbReference type="EMBL" id="KAF1964672.1"/>
    </source>
</evidence>
<dbReference type="EMBL" id="ML976779">
    <property type="protein sequence ID" value="KAF1964672.1"/>
    <property type="molecule type" value="Genomic_DNA"/>
</dbReference>
<dbReference type="PANTHER" id="PTHR10039">
    <property type="entry name" value="AMELOGENIN"/>
    <property type="match status" value="1"/>
</dbReference>
<keyword evidence="1" id="KW-0677">Repeat</keyword>